<name>A0ABN1G0Q3_9ACTN</name>
<evidence type="ECO:0000256" key="2">
    <source>
        <dbReference type="ARBA" id="ARBA00023150"/>
    </source>
</evidence>
<comment type="caution">
    <text evidence="5">The sequence shown here is derived from an EMBL/GenBank/DDBJ whole genome shotgun (WGS) entry which is preliminary data.</text>
</comment>
<dbReference type="InterPro" id="IPR036425">
    <property type="entry name" value="MoaB/Mog-like_dom_sf"/>
</dbReference>
<dbReference type="SUPFAM" id="SSF53218">
    <property type="entry name" value="Molybdenum cofactor biosynthesis proteins"/>
    <property type="match status" value="1"/>
</dbReference>
<proteinExistence type="predicted"/>
<dbReference type="Pfam" id="PF00994">
    <property type="entry name" value="MoCF_biosynth"/>
    <property type="match status" value="1"/>
</dbReference>
<evidence type="ECO:0000256" key="3">
    <source>
        <dbReference type="SAM" id="MobiDB-lite"/>
    </source>
</evidence>
<reference evidence="5 6" key="1">
    <citation type="journal article" date="2019" name="Int. J. Syst. Evol. Microbiol.">
        <title>The Global Catalogue of Microorganisms (GCM) 10K type strain sequencing project: providing services to taxonomists for standard genome sequencing and annotation.</title>
        <authorList>
            <consortium name="The Broad Institute Genomics Platform"/>
            <consortium name="The Broad Institute Genome Sequencing Center for Infectious Disease"/>
            <person name="Wu L."/>
            <person name="Ma J."/>
        </authorList>
    </citation>
    <scope>NUCLEOTIDE SEQUENCE [LARGE SCALE GENOMIC DNA]</scope>
    <source>
        <strain evidence="5 6">JCM 5067</strain>
    </source>
</reference>
<sequence length="197" mass="19331">MTAPDGGRARPGVENAPPFPGDSAGLGAALLAPYAALVVTASNRAAAGVYEDKGGPILAEGLAGLGFAVDGPLVVPDGDPVEQALRAGAAAGYDVVVTTGGTGISPTDRTPDATRRVIDYEVPGIPEAIRAEGLAKVPTAALSRGLAGVAGGGTLIVNLPGSPGGVRDGLAVLERLLLHAVDQIRGGDHPRPAGSPS</sequence>
<protein>
    <submittedName>
        <fullName evidence="5">MogA/MoaB family molybdenum cofactor biosynthesis protein</fullName>
    </submittedName>
</protein>
<organism evidence="5 6">
    <name type="scientific">Streptomyces crystallinus</name>
    <dbReference type="NCBI Taxonomy" id="68191"/>
    <lineage>
        <taxon>Bacteria</taxon>
        <taxon>Bacillati</taxon>
        <taxon>Actinomycetota</taxon>
        <taxon>Actinomycetes</taxon>
        <taxon>Kitasatosporales</taxon>
        <taxon>Streptomycetaceae</taxon>
        <taxon>Streptomyces</taxon>
    </lineage>
</organism>
<evidence type="ECO:0000256" key="1">
    <source>
        <dbReference type="ARBA" id="ARBA00005046"/>
    </source>
</evidence>
<accession>A0ABN1G0Q3</accession>
<dbReference type="InterPro" id="IPR001453">
    <property type="entry name" value="MoaB/Mog_dom"/>
</dbReference>
<evidence type="ECO:0000313" key="5">
    <source>
        <dbReference type="EMBL" id="GAA0601833.1"/>
    </source>
</evidence>
<feature type="region of interest" description="Disordered" evidence="3">
    <location>
        <begin position="1"/>
        <end position="21"/>
    </location>
</feature>
<dbReference type="CDD" id="cd00886">
    <property type="entry name" value="MogA_MoaB"/>
    <property type="match status" value="1"/>
</dbReference>
<dbReference type="PROSITE" id="PS01078">
    <property type="entry name" value="MOCF_BIOSYNTHESIS_1"/>
    <property type="match status" value="1"/>
</dbReference>
<keyword evidence="2" id="KW-0501">Molybdenum cofactor biosynthesis</keyword>
<dbReference type="PANTHER" id="PTHR43764">
    <property type="entry name" value="MOLYBDENUM COFACTOR BIOSYNTHESIS"/>
    <property type="match status" value="1"/>
</dbReference>
<gene>
    <name evidence="5" type="ORF">GCM10010394_34270</name>
</gene>
<dbReference type="InterPro" id="IPR008284">
    <property type="entry name" value="MoCF_biosynth_CS"/>
</dbReference>
<dbReference type="SMART" id="SM00852">
    <property type="entry name" value="MoCF_biosynth"/>
    <property type="match status" value="1"/>
</dbReference>
<dbReference type="Proteomes" id="UP001500668">
    <property type="component" value="Unassembled WGS sequence"/>
</dbReference>
<dbReference type="Gene3D" id="3.40.980.10">
    <property type="entry name" value="MoaB/Mog-like domain"/>
    <property type="match status" value="1"/>
</dbReference>
<evidence type="ECO:0000259" key="4">
    <source>
        <dbReference type="SMART" id="SM00852"/>
    </source>
</evidence>
<feature type="domain" description="MoaB/Mog" evidence="4">
    <location>
        <begin position="37"/>
        <end position="180"/>
    </location>
</feature>
<dbReference type="NCBIfam" id="TIGR00177">
    <property type="entry name" value="molyb_syn"/>
    <property type="match status" value="1"/>
</dbReference>
<dbReference type="PANTHER" id="PTHR43764:SF1">
    <property type="entry name" value="MOLYBDOPTERIN MOLYBDOTRANSFERASE"/>
    <property type="match status" value="1"/>
</dbReference>
<dbReference type="InterPro" id="IPR051920">
    <property type="entry name" value="MPT_Adenylyltrnsfr/MoaC-Rel"/>
</dbReference>
<comment type="pathway">
    <text evidence="1">Cofactor biosynthesis; molybdopterin biosynthesis.</text>
</comment>
<dbReference type="EMBL" id="BAAACA010000016">
    <property type="protein sequence ID" value="GAA0601833.1"/>
    <property type="molecule type" value="Genomic_DNA"/>
</dbReference>
<keyword evidence="6" id="KW-1185">Reference proteome</keyword>
<evidence type="ECO:0000313" key="6">
    <source>
        <dbReference type="Proteomes" id="UP001500668"/>
    </source>
</evidence>